<dbReference type="Gene3D" id="3.20.20.100">
    <property type="entry name" value="NADP-dependent oxidoreductase domain"/>
    <property type="match status" value="1"/>
</dbReference>
<dbReference type="SUPFAM" id="SSF51197">
    <property type="entry name" value="Clavaminate synthase-like"/>
    <property type="match status" value="1"/>
</dbReference>
<gene>
    <name evidence="4" type="ORF">SEMRO_104_G052890.1</name>
</gene>
<dbReference type="InterPro" id="IPR023210">
    <property type="entry name" value="NADP_OxRdtase_dom"/>
</dbReference>
<protein>
    <submittedName>
        <fullName evidence="4">Deoxymugineic acid synthase 1</fullName>
    </submittedName>
</protein>
<comment type="caution">
    <text evidence="4">The sequence shown here is derived from an EMBL/GenBank/DDBJ whole genome shotgun (WGS) entry which is preliminary data.</text>
</comment>
<dbReference type="PRINTS" id="PR00069">
    <property type="entry name" value="ALDKETRDTASE"/>
</dbReference>
<dbReference type="PROSITE" id="PS00062">
    <property type="entry name" value="ALDOKETO_REDUCTASE_2"/>
    <property type="match status" value="1"/>
</dbReference>
<dbReference type="InterPro" id="IPR018170">
    <property type="entry name" value="Aldo/ket_reductase_CS"/>
</dbReference>
<evidence type="ECO:0000313" key="4">
    <source>
        <dbReference type="EMBL" id="CAB9501286.1"/>
    </source>
</evidence>
<dbReference type="AlphaFoldDB" id="A0A9N8DIJ0"/>
<evidence type="ECO:0000259" key="3">
    <source>
        <dbReference type="Pfam" id="PF02668"/>
    </source>
</evidence>
<accession>A0A9N8DIJ0</accession>
<dbReference type="GO" id="GO:0016491">
    <property type="term" value="F:oxidoreductase activity"/>
    <property type="evidence" value="ECO:0007669"/>
    <property type="project" value="UniProtKB-KW"/>
</dbReference>
<dbReference type="Pfam" id="PF02668">
    <property type="entry name" value="TauD"/>
    <property type="match status" value="1"/>
</dbReference>
<dbReference type="Proteomes" id="UP001153069">
    <property type="component" value="Unassembled WGS sequence"/>
</dbReference>
<dbReference type="Pfam" id="PF00248">
    <property type="entry name" value="Aldo_ket_red"/>
    <property type="match status" value="1"/>
</dbReference>
<reference evidence="4" key="1">
    <citation type="submission" date="2020-06" db="EMBL/GenBank/DDBJ databases">
        <authorList>
            <consortium name="Plant Systems Biology data submission"/>
        </authorList>
    </citation>
    <scope>NUCLEOTIDE SEQUENCE</scope>
    <source>
        <strain evidence="4">D6</strain>
    </source>
</reference>
<feature type="domain" description="TauD/TfdA-like" evidence="3">
    <location>
        <begin position="25"/>
        <end position="315"/>
    </location>
</feature>
<dbReference type="Gene3D" id="3.60.130.10">
    <property type="entry name" value="Clavaminate synthase-like"/>
    <property type="match status" value="1"/>
</dbReference>
<dbReference type="InterPro" id="IPR042098">
    <property type="entry name" value="TauD-like_sf"/>
</dbReference>
<keyword evidence="5" id="KW-1185">Reference proteome</keyword>
<dbReference type="InterPro" id="IPR036812">
    <property type="entry name" value="NAD(P)_OxRdtase_dom_sf"/>
</dbReference>
<proteinExistence type="predicted"/>
<feature type="domain" description="NADP-dependent oxidoreductase" evidence="2">
    <location>
        <begin position="350"/>
        <end position="632"/>
    </location>
</feature>
<dbReference type="EMBL" id="CAICTM010000103">
    <property type="protein sequence ID" value="CAB9501286.1"/>
    <property type="molecule type" value="Genomic_DNA"/>
</dbReference>
<evidence type="ECO:0000256" key="1">
    <source>
        <dbReference type="ARBA" id="ARBA00023002"/>
    </source>
</evidence>
<sequence length="656" mass="74006">MKFTVIPLLEGSADPFELDEKEVTPRRFVDLLDSRKALIFRNEEKTSSVEDFGHFVTDLKLMKYPYIGGAAPRTIIPVAAGKDIIFTANESPPDEPIPFHHELAQCPNPPEYVFFYCETAAPKGGQTPLIDSTAVYKFAKDNHPEFIEKVMKHGARYIRTLPAEDDPSSPIGRSYKNTWNVKSAAELDKKLGDIEGCTWEWQPDGSVRVCTEAVPAIRLVTDHASNHVFQWTFANSIVAAYLGWEDSRNDRHDALRFGNMDKMDESILQDIADYMERSRVLHDWKDGDIMAVNNRLVMHSRNPFEGKRRVLASVWGCPESSVWKVDPANGIAIGSRPASSYDAMKPAEPLIFGFWKVPKDKCAEAAYKAIASGYRRLDCACDYGNEKEVGQGIARAIKEGLCSRGDLFVTSKLWNTYHKPEHVPMALDRSLKDLQLDYLDEYLIHFPISMEFVPFEARYPPEWTNMSGDMVVVPNDMGETWKAMENLVDQGLAKTIGVCNFSTQLLRQLLSTARIRPSTLQVELHPHNSQKNLVRFARDAGMKVTAFSVFGSSSYVELNMATDQDSLMKDATIVEIASNKGKSPAQVLLRWAIQRNTFPLCKTSTESRMAENRDVFDFHLSTDEMARIDGLNQNRRYNDPGAFCEPGMGTFCPIYD</sequence>
<dbReference type="InterPro" id="IPR003819">
    <property type="entry name" value="TauD/TfdA-like"/>
</dbReference>
<dbReference type="OrthoDB" id="416253at2759"/>
<keyword evidence="1" id="KW-0560">Oxidoreductase</keyword>
<dbReference type="PANTHER" id="PTHR11732">
    <property type="entry name" value="ALDO/KETO REDUCTASE"/>
    <property type="match status" value="1"/>
</dbReference>
<dbReference type="InterPro" id="IPR020471">
    <property type="entry name" value="AKR"/>
</dbReference>
<name>A0A9N8DIJ0_9STRA</name>
<organism evidence="4 5">
    <name type="scientific">Seminavis robusta</name>
    <dbReference type="NCBI Taxonomy" id="568900"/>
    <lineage>
        <taxon>Eukaryota</taxon>
        <taxon>Sar</taxon>
        <taxon>Stramenopiles</taxon>
        <taxon>Ochrophyta</taxon>
        <taxon>Bacillariophyta</taxon>
        <taxon>Bacillariophyceae</taxon>
        <taxon>Bacillariophycidae</taxon>
        <taxon>Naviculales</taxon>
        <taxon>Naviculaceae</taxon>
        <taxon>Seminavis</taxon>
    </lineage>
</organism>
<evidence type="ECO:0000259" key="2">
    <source>
        <dbReference type="Pfam" id="PF00248"/>
    </source>
</evidence>
<dbReference type="SUPFAM" id="SSF51430">
    <property type="entry name" value="NAD(P)-linked oxidoreductase"/>
    <property type="match status" value="1"/>
</dbReference>
<evidence type="ECO:0000313" key="5">
    <source>
        <dbReference type="Proteomes" id="UP001153069"/>
    </source>
</evidence>